<sequence length="184" mass="21657">MLIKLWTVRPATDYDILQKQGIYTADDCYVMPERMKAYQWMSLRLAEKMPAPAGVRFPLWAWYHAHGSQQPKPDLRKRGHLEKGEKGVRIEFMIPESDVLLSSFDGWHAVLNDHFFSLNDEEYEYHESLQDKLSPTELQQAKEESWLKIFDLNLLPDPSIYEIQAVFWQFDLASVVKVDFFTAR</sequence>
<dbReference type="Proteomes" id="UP000193303">
    <property type="component" value="Unassembled WGS sequence"/>
</dbReference>
<evidence type="ECO:0000313" key="1">
    <source>
        <dbReference type="EMBL" id="OSI14922.1"/>
    </source>
</evidence>
<proteinExistence type="predicted"/>
<reference evidence="2" key="1">
    <citation type="submission" date="2017-01" db="EMBL/GenBank/DDBJ databases">
        <authorList>
            <person name="Mah S.A."/>
            <person name="Swanson W.J."/>
            <person name="Moy G.W."/>
            <person name="Vacquier V.D."/>
        </authorList>
    </citation>
    <scope>NUCLEOTIDE SEQUENCE [LARGE SCALE GENOMIC DNA]</scope>
    <source>
        <strain evidence="2">124861</strain>
    </source>
</reference>
<gene>
    <name evidence="1" type="ORF">BV912_12265</name>
</gene>
<name>A0A1X3D599_9NEIS</name>
<comment type="caution">
    <text evidence="1">The sequence shown here is derived from an EMBL/GenBank/DDBJ whole genome shotgun (WGS) entry which is preliminary data.</text>
</comment>
<dbReference type="EMBL" id="MTAB01000053">
    <property type="protein sequence ID" value="OSI14922.1"/>
    <property type="molecule type" value="Genomic_DNA"/>
</dbReference>
<dbReference type="InterPro" id="IPR024211">
    <property type="entry name" value="DUF3841"/>
</dbReference>
<dbReference type="OrthoDB" id="9153955at2"/>
<dbReference type="AlphaFoldDB" id="A0A1X3D599"/>
<organism evidence="1 2">
    <name type="scientific">Neisseria dumasiana</name>
    <dbReference type="NCBI Taxonomy" id="1931275"/>
    <lineage>
        <taxon>Bacteria</taxon>
        <taxon>Pseudomonadati</taxon>
        <taxon>Pseudomonadota</taxon>
        <taxon>Betaproteobacteria</taxon>
        <taxon>Neisseriales</taxon>
        <taxon>Neisseriaceae</taxon>
        <taxon>Neisseria</taxon>
    </lineage>
</organism>
<accession>A0A1X3D599</accession>
<dbReference type="Pfam" id="PF12952">
    <property type="entry name" value="DUF3841"/>
    <property type="match status" value="1"/>
</dbReference>
<protein>
    <recommendedName>
        <fullName evidence="3">DUF3841 domain-containing protein</fullName>
    </recommendedName>
</protein>
<dbReference type="RefSeq" id="WP_085360881.1">
    <property type="nucleotide sequence ID" value="NZ_MTAB01000053.1"/>
</dbReference>
<evidence type="ECO:0000313" key="2">
    <source>
        <dbReference type="Proteomes" id="UP000193303"/>
    </source>
</evidence>
<evidence type="ECO:0008006" key="3">
    <source>
        <dbReference type="Google" id="ProtNLM"/>
    </source>
</evidence>